<dbReference type="GO" id="GO:0043235">
    <property type="term" value="C:receptor complex"/>
    <property type="evidence" value="ECO:0007669"/>
    <property type="project" value="TreeGrafter"/>
</dbReference>
<keyword evidence="3" id="KW-0418">Kinase</keyword>
<dbReference type="Gene3D" id="1.10.510.10">
    <property type="entry name" value="Transferase(Phosphotransferase) domain 1"/>
    <property type="match status" value="1"/>
</dbReference>
<dbReference type="PROSITE" id="PS00109">
    <property type="entry name" value="PROTEIN_KINASE_TYR"/>
    <property type="match status" value="1"/>
</dbReference>
<dbReference type="OrthoDB" id="6077854at2759"/>
<reference evidence="11 13" key="1">
    <citation type="journal article" date="2014" name="BMC Genomics">
        <title>Genome sequence of Anopheles sinensis provides insight into genetics basis of mosquito competence for malaria parasites.</title>
        <authorList>
            <person name="Zhou D."/>
            <person name="Zhang D."/>
            <person name="Ding G."/>
            <person name="Shi L."/>
            <person name="Hou Q."/>
            <person name="Ye Y."/>
            <person name="Xu Y."/>
            <person name="Zhou H."/>
            <person name="Xiong C."/>
            <person name="Li S."/>
            <person name="Yu J."/>
            <person name="Hong S."/>
            <person name="Yu X."/>
            <person name="Zou P."/>
            <person name="Chen C."/>
            <person name="Chang X."/>
            <person name="Wang W."/>
            <person name="Lv Y."/>
            <person name="Sun Y."/>
            <person name="Ma L."/>
            <person name="Shen B."/>
            <person name="Zhu C."/>
        </authorList>
    </citation>
    <scope>NUCLEOTIDE SEQUENCE [LARGE SCALE GENOMIC DNA]</scope>
</reference>
<dbReference type="InterPro" id="IPR001245">
    <property type="entry name" value="Ser-Thr/Tyr_kinase_cat_dom"/>
</dbReference>
<protein>
    <submittedName>
        <fullName evidence="11 12">Vascular endothelial growth factor receptor 1</fullName>
    </submittedName>
</protein>
<evidence type="ECO:0000256" key="7">
    <source>
        <dbReference type="PIRSR" id="PIRSR000615-2"/>
    </source>
</evidence>
<dbReference type="Pfam" id="PF07714">
    <property type="entry name" value="PK_Tyr_Ser-Thr"/>
    <property type="match status" value="1"/>
</dbReference>
<keyword evidence="5" id="KW-0829">Tyrosine-protein kinase</keyword>
<evidence type="ECO:0000256" key="4">
    <source>
        <dbReference type="ARBA" id="ARBA00022840"/>
    </source>
</evidence>
<evidence type="ECO:0000256" key="3">
    <source>
        <dbReference type="ARBA" id="ARBA00022777"/>
    </source>
</evidence>
<dbReference type="VEuPathDB" id="VectorBase:ASIC010577"/>
<evidence type="ECO:0000313" key="12">
    <source>
        <dbReference type="EnsemblMetazoa" id="ASIC010577-PA"/>
    </source>
</evidence>
<dbReference type="PROSITE" id="PS50011">
    <property type="entry name" value="PROTEIN_KINASE_DOM"/>
    <property type="match status" value="1"/>
</dbReference>
<dbReference type="FunFam" id="1.10.510.10:FF:000554">
    <property type="entry name" value="Predicted protein"/>
    <property type="match status" value="1"/>
</dbReference>
<accession>A0A084VXY1</accession>
<evidence type="ECO:0000256" key="6">
    <source>
        <dbReference type="PIRSR" id="PIRSR000615-1"/>
    </source>
</evidence>
<feature type="site" description="Important for interaction with phosphotyrosine-binding proteins" evidence="9">
    <location>
        <position position="275"/>
    </location>
</feature>
<evidence type="ECO:0000256" key="9">
    <source>
        <dbReference type="PIRSR" id="PIRSR000615-4"/>
    </source>
</evidence>
<feature type="binding site" evidence="8">
    <location>
        <position position="136"/>
    </location>
    <ligand>
        <name>Mg(2+)</name>
        <dbReference type="ChEBI" id="CHEBI:18420"/>
    </ligand>
</feature>
<keyword evidence="2 7" id="KW-0547">Nucleotide-binding</keyword>
<dbReference type="PANTHER" id="PTHR24416:SF600">
    <property type="entry name" value="PDGF- AND VEGF-RECEPTOR RELATED, ISOFORM J"/>
    <property type="match status" value="1"/>
</dbReference>
<proteinExistence type="predicted"/>
<dbReference type="Proteomes" id="UP000030765">
    <property type="component" value="Unassembled WGS sequence"/>
</dbReference>
<evidence type="ECO:0000256" key="8">
    <source>
        <dbReference type="PIRSR" id="PIRSR000615-3"/>
    </source>
</evidence>
<dbReference type="SUPFAM" id="SSF56112">
    <property type="entry name" value="Protein kinase-like (PK-like)"/>
    <property type="match status" value="1"/>
</dbReference>
<feature type="domain" description="Protein kinase" evidence="10">
    <location>
        <begin position="1"/>
        <end position="267"/>
    </location>
</feature>
<evidence type="ECO:0000259" key="10">
    <source>
        <dbReference type="PROSITE" id="PS50011"/>
    </source>
</evidence>
<dbReference type="STRING" id="74873.A0A084VXY1"/>
<dbReference type="EnsemblMetazoa" id="ASIC010577-RA">
    <property type="protein sequence ID" value="ASIC010577-PA"/>
    <property type="gene ID" value="ASIC010577"/>
</dbReference>
<dbReference type="GO" id="GO:0046872">
    <property type="term" value="F:metal ion binding"/>
    <property type="evidence" value="ECO:0007669"/>
    <property type="project" value="UniProtKB-KW"/>
</dbReference>
<dbReference type="GO" id="GO:0005886">
    <property type="term" value="C:plasma membrane"/>
    <property type="evidence" value="ECO:0007669"/>
    <property type="project" value="TreeGrafter"/>
</dbReference>
<dbReference type="VEuPathDB" id="VectorBase:ASIS022700"/>
<keyword evidence="4 7" id="KW-0067">ATP-binding</keyword>
<reference evidence="12" key="2">
    <citation type="submission" date="2020-05" db="UniProtKB">
        <authorList>
            <consortium name="EnsemblMetazoa"/>
        </authorList>
    </citation>
    <scope>IDENTIFICATION</scope>
</reference>
<sequence length="294" mass="34225">MMQYSGDESIRKSMISELKMYVLIGQHLNIVNFLGMVTENLRAGTHELVIVLEYCRYGNLLEFIRKHKPKFMDCKNDIPEAWTGYSLDADLSERPNEGCITRFQTVDLICWASQIANGMKYLASKNVCHGDLAARNILLCDKNVVKISDFGLARVFNRGNFYKKTSNDRVPYKWMALESIFELVFSVKTDVWSYGVLLWELFSLGATPYPTYTVDEEFLNKLRDGYRMDRPEYASKEIYEVMRTCWYVNPDLRPSFESLAQTFNVMLPHVLQNHYLKLNDKYLEANARRALTMS</sequence>
<keyword evidence="13" id="KW-1185">Reference proteome</keyword>
<keyword evidence="11" id="KW-0675">Receptor</keyword>
<dbReference type="GO" id="GO:0004714">
    <property type="term" value="F:transmembrane receptor protein tyrosine kinase activity"/>
    <property type="evidence" value="ECO:0007669"/>
    <property type="project" value="TreeGrafter"/>
</dbReference>
<evidence type="ECO:0000256" key="5">
    <source>
        <dbReference type="ARBA" id="ARBA00023137"/>
    </source>
</evidence>
<evidence type="ECO:0000256" key="1">
    <source>
        <dbReference type="ARBA" id="ARBA00022679"/>
    </source>
</evidence>
<dbReference type="EMBL" id="ATLV01018212">
    <property type="status" value="NOT_ANNOTATED_CDS"/>
    <property type="molecule type" value="Genomic_DNA"/>
</dbReference>
<dbReference type="PANTHER" id="PTHR24416">
    <property type="entry name" value="TYROSINE-PROTEIN KINASE RECEPTOR"/>
    <property type="match status" value="1"/>
</dbReference>
<name>A0A084VXY1_ANOSI</name>
<dbReference type="AlphaFoldDB" id="A0A084VXY1"/>
<dbReference type="OMA" id="IMEYATS"/>
<feature type="binding site" evidence="7">
    <location>
        <position position="135"/>
    </location>
    <ligand>
        <name>ATP</name>
        <dbReference type="ChEBI" id="CHEBI:30616"/>
    </ligand>
</feature>
<evidence type="ECO:0000256" key="2">
    <source>
        <dbReference type="ARBA" id="ARBA00022741"/>
    </source>
</evidence>
<dbReference type="PIRSF" id="PIRSF000615">
    <property type="entry name" value="TyrPK_CSF1-R"/>
    <property type="match status" value="1"/>
</dbReference>
<evidence type="ECO:0000313" key="13">
    <source>
        <dbReference type="Proteomes" id="UP000030765"/>
    </source>
</evidence>
<keyword evidence="1" id="KW-0808">Transferase</keyword>
<dbReference type="Gene3D" id="3.30.200.20">
    <property type="entry name" value="Phosphorylase Kinase, domain 1"/>
    <property type="match status" value="1"/>
</dbReference>
<dbReference type="EMBL" id="KE525224">
    <property type="protein sequence ID" value="KFB42825.1"/>
    <property type="molecule type" value="Genomic_DNA"/>
</dbReference>
<dbReference type="InterPro" id="IPR011009">
    <property type="entry name" value="Kinase-like_dom_sf"/>
</dbReference>
<organism evidence="11">
    <name type="scientific">Anopheles sinensis</name>
    <name type="common">Mosquito</name>
    <dbReference type="NCBI Taxonomy" id="74873"/>
    <lineage>
        <taxon>Eukaryota</taxon>
        <taxon>Metazoa</taxon>
        <taxon>Ecdysozoa</taxon>
        <taxon>Arthropoda</taxon>
        <taxon>Hexapoda</taxon>
        <taxon>Insecta</taxon>
        <taxon>Pterygota</taxon>
        <taxon>Neoptera</taxon>
        <taxon>Endopterygota</taxon>
        <taxon>Diptera</taxon>
        <taxon>Nematocera</taxon>
        <taxon>Culicoidea</taxon>
        <taxon>Culicidae</taxon>
        <taxon>Anophelinae</taxon>
        <taxon>Anopheles</taxon>
    </lineage>
</organism>
<feature type="active site" description="Proton acceptor" evidence="6">
    <location>
        <position position="131"/>
    </location>
</feature>
<dbReference type="InterPro" id="IPR050122">
    <property type="entry name" value="RTK"/>
</dbReference>
<dbReference type="PRINTS" id="PR00109">
    <property type="entry name" value="TYRKINASE"/>
</dbReference>
<dbReference type="InterPro" id="IPR008266">
    <property type="entry name" value="Tyr_kinase_AS"/>
</dbReference>
<keyword evidence="8" id="KW-0479">Metal-binding</keyword>
<feature type="binding site" evidence="8">
    <location>
        <position position="149"/>
    </location>
    <ligand>
        <name>Mg(2+)</name>
        <dbReference type="ChEBI" id="CHEBI:18420"/>
    </ligand>
</feature>
<dbReference type="GO" id="GO:0005524">
    <property type="term" value="F:ATP binding"/>
    <property type="evidence" value="ECO:0007669"/>
    <property type="project" value="UniProtKB-KW"/>
</dbReference>
<dbReference type="InterPro" id="IPR000719">
    <property type="entry name" value="Prot_kinase_dom"/>
</dbReference>
<evidence type="ECO:0000313" key="11">
    <source>
        <dbReference type="EMBL" id="KFB42825.1"/>
    </source>
</evidence>
<dbReference type="CDD" id="cd00192">
    <property type="entry name" value="PTKc"/>
    <property type="match status" value="1"/>
</dbReference>
<dbReference type="GO" id="GO:0007169">
    <property type="term" value="P:cell surface receptor protein tyrosine kinase signaling pathway"/>
    <property type="evidence" value="ECO:0007669"/>
    <property type="project" value="TreeGrafter"/>
</dbReference>
<gene>
    <name evidence="11" type="ORF">ZHAS_00010577</name>
</gene>
<keyword evidence="8" id="KW-0460">Magnesium</keyword>